<evidence type="ECO:0000256" key="2">
    <source>
        <dbReference type="SAM" id="Phobius"/>
    </source>
</evidence>
<protein>
    <recommendedName>
        <fullName evidence="5">Pilus assembly protein</fullName>
    </recommendedName>
</protein>
<evidence type="ECO:0000313" key="4">
    <source>
        <dbReference type="Proteomes" id="UP000294194"/>
    </source>
</evidence>
<sequence>MPCRTGASRVRRGTEGAGERGSVTAEFAAVVPAVVLLLACALASVQLAAQQVLVQDAAADAARSLARGDPPGTVASRAAHSVPGVRLSSSGSGDLLCARLTARSRSPVGTILGLTLTARSCALAGGL</sequence>
<keyword evidence="4" id="KW-1185">Reference proteome</keyword>
<evidence type="ECO:0000256" key="1">
    <source>
        <dbReference type="SAM" id="MobiDB-lite"/>
    </source>
</evidence>
<keyword evidence="2" id="KW-0812">Transmembrane</keyword>
<evidence type="ECO:0008006" key="5">
    <source>
        <dbReference type="Google" id="ProtNLM"/>
    </source>
</evidence>
<dbReference type="NCBIfam" id="NF041390">
    <property type="entry name" value="TadE_Rv3655c"/>
    <property type="match status" value="1"/>
</dbReference>
<keyword evidence="2" id="KW-0472">Membrane</keyword>
<gene>
    <name evidence="3" type="ORF">EYE40_14475</name>
</gene>
<evidence type="ECO:0000313" key="3">
    <source>
        <dbReference type="EMBL" id="TBN55412.1"/>
    </source>
</evidence>
<organism evidence="3 4">
    <name type="scientific">Glaciihabitans arcticus</name>
    <dbReference type="NCBI Taxonomy" id="2668039"/>
    <lineage>
        <taxon>Bacteria</taxon>
        <taxon>Bacillati</taxon>
        <taxon>Actinomycetota</taxon>
        <taxon>Actinomycetes</taxon>
        <taxon>Micrococcales</taxon>
        <taxon>Microbacteriaceae</taxon>
        <taxon>Glaciihabitans</taxon>
    </lineage>
</organism>
<dbReference type="Proteomes" id="UP000294194">
    <property type="component" value="Unassembled WGS sequence"/>
</dbReference>
<dbReference type="InterPro" id="IPR049790">
    <property type="entry name" value="Rv3655c/TadE"/>
</dbReference>
<name>A0A4Q9GM91_9MICO</name>
<keyword evidence="2" id="KW-1133">Transmembrane helix</keyword>
<dbReference type="AlphaFoldDB" id="A0A4Q9GM91"/>
<accession>A0A4Q9GM91</accession>
<proteinExistence type="predicted"/>
<dbReference type="EMBL" id="SISG01000002">
    <property type="protein sequence ID" value="TBN55412.1"/>
    <property type="molecule type" value="Genomic_DNA"/>
</dbReference>
<comment type="caution">
    <text evidence="3">The sequence shown here is derived from an EMBL/GenBank/DDBJ whole genome shotgun (WGS) entry which is preliminary data.</text>
</comment>
<feature type="region of interest" description="Disordered" evidence="1">
    <location>
        <begin position="69"/>
        <end position="90"/>
    </location>
</feature>
<dbReference type="RefSeq" id="WP_130982983.1">
    <property type="nucleotide sequence ID" value="NZ_SISG01000002.1"/>
</dbReference>
<reference evidence="4" key="1">
    <citation type="submission" date="2019-02" db="EMBL/GenBank/DDBJ databases">
        <title>Glaciihabitans arcticus sp. nov., a psychrotolerant bacterium isolated from polar soil.</title>
        <authorList>
            <person name="Dahal R.H."/>
        </authorList>
    </citation>
    <scope>NUCLEOTIDE SEQUENCE [LARGE SCALE GENOMIC DNA]</scope>
    <source>
        <strain evidence="4">RP-3-7</strain>
    </source>
</reference>
<feature type="transmembrane region" description="Helical" evidence="2">
    <location>
        <begin position="27"/>
        <end position="45"/>
    </location>
</feature>